<dbReference type="OrthoDB" id="195446at2759"/>
<evidence type="ECO:0000313" key="8">
    <source>
        <dbReference type="EMBL" id="KAF2494432.1"/>
    </source>
</evidence>
<evidence type="ECO:0000256" key="2">
    <source>
        <dbReference type="ARBA" id="ARBA00022737"/>
    </source>
</evidence>
<dbReference type="PRINTS" id="PR01415">
    <property type="entry name" value="ANKYRIN"/>
</dbReference>
<dbReference type="SUPFAM" id="SSF48403">
    <property type="entry name" value="Ankyrin repeat"/>
    <property type="match status" value="2"/>
</dbReference>
<reference evidence="8" key="1">
    <citation type="journal article" date="2020" name="Stud. Mycol.">
        <title>101 Dothideomycetes genomes: a test case for predicting lifestyles and emergence of pathogens.</title>
        <authorList>
            <person name="Haridas S."/>
            <person name="Albert R."/>
            <person name="Binder M."/>
            <person name="Bloem J."/>
            <person name="Labutti K."/>
            <person name="Salamov A."/>
            <person name="Andreopoulos B."/>
            <person name="Baker S."/>
            <person name="Barry K."/>
            <person name="Bills G."/>
            <person name="Bluhm B."/>
            <person name="Cannon C."/>
            <person name="Castanera R."/>
            <person name="Culley D."/>
            <person name="Daum C."/>
            <person name="Ezra D."/>
            <person name="Gonzalez J."/>
            <person name="Henrissat B."/>
            <person name="Kuo A."/>
            <person name="Liang C."/>
            <person name="Lipzen A."/>
            <person name="Lutzoni F."/>
            <person name="Magnuson J."/>
            <person name="Mondo S."/>
            <person name="Nolan M."/>
            <person name="Ohm R."/>
            <person name="Pangilinan J."/>
            <person name="Park H.-J."/>
            <person name="Ramirez L."/>
            <person name="Alfaro M."/>
            <person name="Sun H."/>
            <person name="Tritt A."/>
            <person name="Yoshinaga Y."/>
            <person name="Zwiers L.-H."/>
            <person name="Turgeon B."/>
            <person name="Goodwin S."/>
            <person name="Spatafora J."/>
            <person name="Crous P."/>
            <person name="Grigoriev I."/>
        </authorList>
    </citation>
    <scope>NUCLEOTIDE SEQUENCE</scope>
    <source>
        <strain evidence="8">CBS 269.34</strain>
    </source>
</reference>
<evidence type="ECO:0000256" key="1">
    <source>
        <dbReference type="ARBA" id="ARBA00022723"/>
    </source>
</evidence>
<dbReference type="InterPro" id="IPR043145">
    <property type="entry name" value="Znf_ZZ_sf"/>
</dbReference>
<dbReference type="InterPro" id="IPR002110">
    <property type="entry name" value="Ankyrin_rpt"/>
</dbReference>
<name>A0A6A6QQJ6_9PEZI</name>
<feature type="repeat" description="ANK" evidence="6">
    <location>
        <begin position="390"/>
        <end position="422"/>
    </location>
</feature>
<keyword evidence="2" id="KW-0677">Repeat</keyword>
<dbReference type="PROSITE" id="PS50088">
    <property type="entry name" value="ANK_REPEAT"/>
    <property type="match status" value="4"/>
</dbReference>
<dbReference type="Gene3D" id="1.25.40.20">
    <property type="entry name" value="Ankyrin repeat-containing domain"/>
    <property type="match status" value="3"/>
</dbReference>
<accession>A0A6A6QQJ6</accession>
<keyword evidence="1" id="KW-0479">Metal-binding</keyword>
<evidence type="ECO:0000256" key="6">
    <source>
        <dbReference type="PROSITE-ProRule" id="PRU00023"/>
    </source>
</evidence>
<dbReference type="GO" id="GO:0008270">
    <property type="term" value="F:zinc ion binding"/>
    <property type="evidence" value="ECO:0007669"/>
    <property type="project" value="UniProtKB-KW"/>
</dbReference>
<feature type="repeat" description="ANK" evidence="6">
    <location>
        <begin position="88"/>
        <end position="120"/>
    </location>
</feature>
<dbReference type="InterPro" id="IPR036770">
    <property type="entry name" value="Ankyrin_rpt-contain_sf"/>
</dbReference>
<dbReference type="Pfam" id="PF00023">
    <property type="entry name" value="Ank"/>
    <property type="match status" value="1"/>
</dbReference>
<dbReference type="SUPFAM" id="SSF57850">
    <property type="entry name" value="RING/U-box"/>
    <property type="match status" value="1"/>
</dbReference>
<keyword evidence="9" id="KW-1185">Reference proteome</keyword>
<gene>
    <name evidence="8" type="ORF">BU16DRAFT_589277</name>
</gene>
<evidence type="ECO:0000256" key="3">
    <source>
        <dbReference type="ARBA" id="ARBA00022771"/>
    </source>
</evidence>
<keyword evidence="4" id="KW-0862">Zinc</keyword>
<dbReference type="Pfam" id="PF12796">
    <property type="entry name" value="Ank_2"/>
    <property type="match status" value="4"/>
</dbReference>
<keyword evidence="3" id="KW-0863">Zinc-finger</keyword>
<proteinExistence type="predicted"/>
<evidence type="ECO:0000256" key="5">
    <source>
        <dbReference type="ARBA" id="ARBA00023043"/>
    </source>
</evidence>
<feature type="repeat" description="ANK" evidence="6">
    <location>
        <begin position="287"/>
        <end position="319"/>
    </location>
</feature>
<organism evidence="8 9">
    <name type="scientific">Lophium mytilinum</name>
    <dbReference type="NCBI Taxonomy" id="390894"/>
    <lineage>
        <taxon>Eukaryota</taxon>
        <taxon>Fungi</taxon>
        <taxon>Dikarya</taxon>
        <taxon>Ascomycota</taxon>
        <taxon>Pezizomycotina</taxon>
        <taxon>Dothideomycetes</taxon>
        <taxon>Pleosporomycetidae</taxon>
        <taxon>Mytilinidiales</taxon>
        <taxon>Mytilinidiaceae</taxon>
        <taxon>Lophium</taxon>
    </lineage>
</organism>
<dbReference type="Gene3D" id="3.30.60.90">
    <property type="match status" value="1"/>
</dbReference>
<evidence type="ECO:0000313" key="9">
    <source>
        <dbReference type="Proteomes" id="UP000799750"/>
    </source>
</evidence>
<dbReference type="PROSITE" id="PS50297">
    <property type="entry name" value="ANK_REP_REGION"/>
    <property type="match status" value="3"/>
</dbReference>
<feature type="repeat" description="ANK" evidence="6">
    <location>
        <begin position="254"/>
        <end position="286"/>
    </location>
</feature>
<dbReference type="AlphaFoldDB" id="A0A6A6QQJ6"/>
<dbReference type="Proteomes" id="UP000799750">
    <property type="component" value="Unassembled WGS sequence"/>
</dbReference>
<protein>
    <submittedName>
        <fullName evidence="8">Ankyrin</fullName>
    </submittedName>
</protein>
<dbReference type="PANTHER" id="PTHR24198:SF165">
    <property type="entry name" value="ANKYRIN REPEAT-CONTAINING PROTEIN-RELATED"/>
    <property type="match status" value="1"/>
</dbReference>
<keyword evidence="5 6" id="KW-0040">ANK repeat</keyword>
<evidence type="ECO:0000256" key="7">
    <source>
        <dbReference type="SAM" id="MobiDB-lite"/>
    </source>
</evidence>
<feature type="region of interest" description="Disordered" evidence="7">
    <location>
        <begin position="637"/>
        <end position="706"/>
    </location>
</feature>
<dbReference type="PANTHER" id="PTHR24198">
    <property type="entry name" value="ANKYRIN REPEAT AND PROTEIN KINASE DOMAIN-CONTAINING PROTEIN"/>
    <property type="match status" value="1"/>
</dbReference>
<feature type="compositionally biased region" description="Polar residues" evidence="7">
    <location>
        <begin position="683"/>
        <end position="693"/>
    </location>
</feature>
<dbReference type="SMART" id="SM00248">
    <property type="entry name" value="ANK"/>
    <property type="match status" value="13"/>
</dbReference>
<evidence type="ECO:0000256" key="4">
    <source>
        <dbReference type="ARBA" id="ARBA00022833"/>
    </source>
</evidence>
<dbReference type="CDD" id="cd02249">
    <property type="entry name" value="ZZ"/>
    <property type="match status" value="1"/>
</dbReference>
<feature type="compositionally biased region" description="Acidic residues" evidence="7">
    <location>
        <begin position="639"/>
        <end position="678"/>
    </location>
</feature>
<sequence>MPSNSDSSEAKGGDDAPGEVIDLLNGGILEDKASAKLLVEGGRKTLSEEKYIEALTHHLAVAVEKNIPDAVMLLVEGGANLEKKTIRGSRTPLYHAAFKGYVEIVEHLLKAKANPNTPEDHEDGWAPLHAAYDNADILRLLLQAGAQIDAETSIGRTALYLACHYRKGDSVKELLKYEPDLSLVVHGGTYLSTAVGNGEEKIAKMLLDAGMYPFHHMTKKAMRHLLRRCVKKNMEDILRSLLLYSIEIEAPDELGRTALNCVSPTTDISILKLLVNRGASVNTADSKKDTPLSKAILHGNVEQTGFLVSRGANVNAQLSYFDTPLHFACSWRSLDVIKILVGKDGDTIKDRGGDCTLFQLACFRKDEETSSVLAYLLENTTAIACQRSYRWGSNLHTACLVADTNIVESLLERGAVINSQDQIWRRPMHHALYRTLDFVKLLRKEGRKVKAELFVKDRMQRNALHFAVVSGRLDLVKYIIEEQPGLVTEGDCDGWTPLFWALRECRFWDTESSERGDIIRELKKHGADVTAPARGKVLFRQWRPYEVAEYYGLSDEILELLDPPNWPDRETKRAKIYCSDNADGDNYFCGICLMGIVGRYYTCMECSSFLVCFKCYGSRTMVNPEHRLRVANEGYEYVSSEEESVDNDSDDAESVDNDSDDAESVENDSDVAESIPDEDASKSDSSGYEQESVISGPPSSGDVESD</sequence>
<dbReference type="EMBL" id="MU004190">
    <property type="protein sequence ID" value="KAF2494432.1"/>
    <property type="molecule type" value="Genomic_DNA"/>
</dbReference>